<dbReference type="InterPro" id="IPR051534">
    <property type="entry name" value="CBASS_pafABC_assoc_protein"/>
</dbReference>
<accession>A0ABP7N4B0</accession>
<sequence>MESFLRRLAILEYLRQAKEHVSTDQIVSFLTNEGYLDEQAKARTRYRSVQRDLNFLLGREEDGEPDNNFGLDEVQGDGRSRLWRVDPYNGLSYDFEKMPQNMAIAFAMTQKHLSDLLPRNTHQELQRLFLAAEHKLAHSTKVLTSKNYGRLKDAIEFYQRGQTLKAADYELDHLDTIYRAIAQQKQVSFEYRDKLYRVHPLGVAILLPKLYLVGMKAGEVTSVDETRNFLIHKIKTIWIENRTAEVPDGFELKRYLEQGNMDVFIESRDKQTYRLKLQIKQGQFRLIEDLTESPVSEDQMVIEQANGTYLLEASVRRTVQLRSWLVSMGQACQVIAPEVIREDVISHMTLALNLYTKS</sequence>
<protein>
    <recommendedName>
        <fullName evidence="5">WYL domain-containing protein</fullName>
    </recommendedName>
</protein>
<feature type="domain" description="WCX" evidence="2">
    <location>
        <begin position="272"/>
        <end position="347"/>
    </location>
</feature>
<dbReference type="InterPro" id="IPR026881">
    <property type="entry name" value="WYL_dom"/>
</dbReference>
<dbReference type="PROSITE" id="PS52050">
    <property type="entry name" value="WYL"/>
    <property type="match status" value="1"/>
</dbReference>
<name>A0ABP7N4B0_9GAMM</name>
<keyword evidence="4" id="KW-1185">Reference proteome</keyword>
<dbReference type="PANTHER" id="PTHR34580:SF1">
    <property type="entry name" value="PROTEIN PAFC"/>
    <property type="match status" value="1"/>
</dbReference>
<reference evidence="4" key="1">
    <citation type="journal article" date="2019" name="Int. J. Syst. Evol. Microbiol.">
        <title>The Global Catalogue of Microorganisms (GCM) 10K type strain sequencing project: providing services to taxonomists for standard genome sequencing and annotation.</title>
        <authorList>
            <consortium name="The Broad Institute Genomics Platform"/>
            <consortium name="The Broad Institute Genome Sequencing Center for Infectious Disease"/>
            <person name="Wu L."/>
            <person name="Ma J."/>
        </authorList>
    </citation>
    <scope>NUCLEOTIDE SEQUENCE [LARGE SCALE GENOMIC DNA]</scope>
    <source>
        <strain evidence="4">JCM 17551</strain>
    </source>
</reference>
<gene>
    <name evidence="3" type="ORF">GCM10022277_34410</name>
</gene>
<evidence type="ECO:0000313" key="3">
    <source>
        <dbReference type="EMBL" id="GAA3934968.1"/>
    </source>
</evidence>
<dbReference type="EMBL" id="BAABBN010000012">
    <property type="protein sequence ID" value="GAA3934968.1"/>
    <property type="molecule type" value="Genomic_DNA"/>
</dbReference>
<evidence type="ECO:0008006" key="5">
    <source>
        <dbReference type="Google" id="ProtNLM"/>
    </source>
</evidence>
<dbReference type="InterPro" id="IPR057727">
    <property type="entry name" value="WCX_dom"/>
</dbReference>
<organism evidence="3 4">
    <name type="scientific">Litoribacillus peritrichatus</name>
    <dbReference type="NCBI Taxonomy" id="718191"/>
    <lineage>
        <taxon>Bacteria</taxon>
        <taxon>Pseudomonadati</taxon>
        <taxon>Pseudomonadota</taxon>
        <taxon>Gammaproteobacteria</taxon>
        <taxon>Oceanospirillales</taxon>
        <taxon>Oceanospirillaceae</taxon>
        <taxon>Litoribacillus</taxon>
    </lineage>
</organism>
<proteinExistence type="predicted"/>
<feature type="domain" description="WYL" evidence="1">
    <location>
        <begin position="172"/>
        <end position="236"/>
    </location>
</feature>
<dbReference type="RefSeq" id="WP_344799837.1">
    <property type="nucleotide sequence ID" value="NZ_BAABBN010000012.1"/>
</dbReference>
<dbReference type="PANTHER" id="PTHR34580">
    <property type="match status" value="1"/>
</dbReference>
<dbReference type="Pfam" id="PF25583">
    <property type="entry name" value="WCX"/>
    <property type="match status" value="1"/>
</dbReference>
<evidence type="ECO:0000259" key="1">
    <source>
        <dbReference type="Pfam" id="PF13280"/>
    </source>
</evidence>
<dbReference type="Proteomes" id="UP001501565">
    <property type="component" value="Unassembled WGS sequence"/>
</dbReference>
<evidence type="ECO:0000313" key="4">
    <source>
        <dbReference type="Proteomes" id="UP001501565"/>
    </source>
</evidence>
<dbReference type="Pfam" id="PF13280">
    <property type="entry name" value="WYL"/>
    <property type="match status" value="1"/>
</dbReference>
<comment type="caution">
    <text evidence="3">The sequence shown here is derived from an EMBL/GenBank/DDBJ whole genome shotgun (WGS) entry which is preliminary data.</text>
</comment>
<evidence type="ECO:0000259" key="2">
    <source>
        <dbReference type="Pfam" id="PF25583"/>
    </source>
</evidence>